<organism evidence="1 2">
    <name type="scientific">Panagrolaimus superbus</name>
    <dbReference type="NCBI Taxonomy" id="310955"/>
    <lineage>
        <taxon>Eukaryota</taxon>
        <taxon>Metazoa</taxon>
        <taxon>Ecdysozoa</taxon>
        <taxon>Nematoda</taxon>
        <taxon>Chromadorea</taxon>
        <taxon>Rhabditida</taxon>
        <taxon>Tylenchina</taxon>
        <taxon>Panagrolaimomorpha</taxon>
        <taxon>Panagrolaimoidea</taxon>
        <taxon>Panagrolaimidae</taxon>
        <taxon>Panagrolaimus</taxon>
    </lineage>
</organism>
<protein>
    <submittedName>
        <fullName evidence="2">Uncharacterized protein</fullName>
    </submittedName>
</protein>
<evidence type="ECO:0000313" key="1">
    <source>
        <dbReference type="Proteomes" id="UP000887577"/>
    </source>
</evidence>
<dbReference type="Proteomes" id="UP000887577">
    <property type="component" value="Unplaced"/>
</dbReference>
<accession>A0A914ZAU6</accession>
<dbReference type="WBParaSite" id="PSU_v2.g9787.t1">
    <property type="protein sequence ID" value="PSU_v2.g9787.t1"/>
    <property type="gene ID" value="PSU_v2.g9787"/>
</dbReference>
<keyword evidence="1" id="KW-1185">Reference proteome</keyword>
<proteinExistence type="predicted"/>
<name>A0A914ZAU6_9BILA</name>
<dbReference type="AlphaFoldDB" id="A0A914ZAU6"/>
<sequence>MQEETDPKNVVSAFNAQYPFASYQQQQHHQQWKDNEFGTHFSSTPIYLYQSPPHFGNFDPISPITVNAYSGYGYMPDQYEYISYLPRKVFVIKYFIFK</sequence>
<evidence type="ECO:0000313" key="2">
    <source>
        <dbReference type="WBParaSite" id="PSU_v2.g9787.t1"/>
    </source>
</evidence>
<reference evidence="2" key="1">
    <citation type="submission" date="2022-11" db="UniProtKB">
        <authorList>
            <consortium name="WormBaseParasite"/>
        </authorList>
    </citation>
    <scope>IDENTIFICATION</scope>
</reference>